<evidence type="ECO:0000259" key="9">
    <source>
        <dbReference type="Pfam" id="PF02892"/>
    </source>
</evidence>
<accession>A0ABM3QXB4</accession>
<reference evidence="11" key="2">
    <citation type="submission" date="2025-08" db="UniProtKB">
        <authorList>
            <consortium name="RefSeq"/>
        </authorList>
    </citation>
    <scope>IDENTIFICATION</scope>
    <source>
        <tissue evidence="11">Leaf</tissue>
    </source>
</reference>
<dbReference type="SMART" id="SM00614">
    <property type="entry name" value="ZnF_BED"/>
    <property type="match status" value="1"/>
</dbReference>
<evidence type="ECO:0000256" key="5">
    <source>
        <dbReference type="ARBA" id="ARBA00023015"/>
    </source>
</evidence>
<feature type="region of interest" description="Disordered" evidence="8">
    <location>
        <begin position="1"/>
        <end position="28"/>
    </location>
</feature>
<evidence type="ECO:0000256" key="8">
    <source>
        <dbReference type="SAM" id="MobiDB-lite"/>
    </source>
</evidence>
<keyword evidence="4" id="KW-0862">Zinc</keyword>
<organism evidence="10 11">
    <name type="scientific">Spinacia oleracea</name>
    <name type="common">Spinach</name>
    <dbReference type="NCBI Taxonomy" id="3562"/>
    <lineage>
        <taxon>Eukaryota</taxon>
        <taxon>Viridiplantae</taxon>
        <taxon>Streptophyta</taxon>
        <taxon>Embryophyta</taxon>
        <taxon>Tracheophyta</taxon>
        <taxon>Spermatophyta</taxon>
        <taxon>Magnoliopsida</taxon>
        <taxon>eudicotyledons</taxon>
        <taxon>Gunneridae</taxon>
        <taxon>Pentapetalae</taxon>
        <taxon>Caryophyllales</taxon>
        <taxon>Chenopodiaceae</taxon>
        <taxon>Chenopodioideae</taxon>
        <taxon>Anserineae</taxon>
        <taxon>Spinacia</taxon>
    </lineage>
</organism>
<protein>
    <submittedName>
        <fullName evidence="11">Zinc finger BED domain-containing protein RICESLEEPER 3-like</fullName>
    </submittedName>
</protein>
<dbReference type="Proteomes" id="UP000813463">
    <property type="component" value="Chromosome 6"/>
</dbReference>
<evidence type="ECO:0000313" key="10">
    <source>
        <dbReference type="Proteomes" id="UP000813463"/>
    </source>
</evidence>
<keyword evidence="6" id="KW-0804">Transcription</keyword>
<dbReference type="GeneID" id="130463014"/>
<dbReference type="InterPro" id="IPR036236">
    <property type="entry name" value="Znf_C2H2_sf"/>
</dbReference>
<name>A0ABM3QXB4_SPIOL</name>
<keyword evidence="2" id="KW-0479">Metal-binding</keyword>
<gene>
    <name evidence="11" type="primary">LOC130463014</name>
</gene>
<dbReference type="Pfam" id="PF02892">
    <property type="entry name" value="zf-BED"/>
    <property type="match status" value="1"/>
</dbReference>
<dbReference type="InterPro" id="IPR052035">
    <property type="entry name" value="ZnF_BED_domain_contain"/>
</dbReference>
<proteinExistence type="predicted"/>
<dbReference type="InterPro" id="IPR012337">
    <property type="entry name" value="RNaseH-like_sf"/>
</dbReference>
<keyword evidence="10" id="KW-1185">Reference proteome</keyword>
<evidence type="ECO:0000256" key="4">
    <source>
        <dbReference type="ARBA" id="ARBA00022833"/>
    </source>
</evidence>
<evidence type="ECO:0000256" key="6">
    <source>
        <dbReference type="ARBA" id="ARBA00023163"/>
    </source>
</evidence>
<keyword evidence="7" id="KW-0539">Nucleus</keyword>
<reference evidence="10" key="1">
    <citation type="journal article" date="2021" name="Nat. Commun.">
        <title>Genomic analyses provide insights into spinach domestication and the genetic basis of agronomic traits.</title>
        <authorList>
            <person name="Cai X."/>
            <person name="Sun X."/>
            <person name="Xu C."/>
            <person name="Sun H."/>
            <person name="Wang X."/>
            <person name="Ge C."/>
            <person name="Zhang Z."/>
            <person name="Wang Q."/>
            <person name="Fei Z."/>
            <person name="Jiao C."/>
            <person name="Wang Q."/>
        </authorList>
    </citation>
    <scope>NUCLEOTIDE SEQUENCE [LARGE SCALE GENOMIC DNA]</scope>
    <source>
        <strain evidence="10">cv. Varoflay</strain>
    </source>
</reference>
<dbReference type="SUPFAM" id="SSF57667">
    <property type="entry name" value="beta-beta-alpha zinc fingers"/>
    <property type="match status" value="1"/>
</dbReference>
<feature type="domain" description="BED-type" evidence="9">
    <location>
        <begin position="37"/>
        <end position="80"/>
    </location>
</feature>
<comment type="subcellular location">
    <subcellularLocation>
        <location evidence="1">Nucleus</location>
    </subcellularLocation>
</comment>
<dbReference type="SUPFAM" id="SSF53098">
    <property type="entry name" value="Ribonuclease H-like"/>
    <property type="match status" value="1"/>
</dbReference>
<dbReference type="PANTHER" id="PTHR46481">
    <property type="entry name" value="ZINC FINGER BED DOMAIN-CONTAINING PROTEIN 4"/>
    <property type="match status" value="1"/>
</dbReference>
<keyword evidence="5" id="KW-0805">Transcription regulation</keyword>
<sequence>MAEGSSVNPLDLGEDEDEIPCNNKGPPVNARGRKLKSVVWQHMAREILKDGSIQAICNHCKMIFTANNSSGTSHLKRHVDKCPKRINHDIRNFCISSNPSSGGTSNMSLKNPNINFEEVRRAICIYVVSGAHSFATCEEPAFTTDNWRSEHTDDEYMCITAHWVDANWKLQKRIIKFGALTPPFDGVSLADEIALCMGQWKIDHKIFSFTVDNASYNDLQAGLKGIDDVVIKIKSVVKHFKHSIPKKKKFYSVAETSFDVIDHVVSRDKDLKVYALTLEEWVRVCELHAFLKLFYDVTNTFSASKHPTSNLYFDGVWRIPKKLIDVTNGP</sequence>
<evidence type="ECO:0000313" key="11">
    <source>
        <dbReference type="RefSeq" id="XP_056688005.1"/>
    </source>
</evidence>
<evidence type="ECO:0000256" key="1">
    <source>
        <dbReference type="ARBA" id="ARBA00004123"/>
    </source>
</evidence>
<dbReference type="InterPro" id="IPR003656">
    <property type="entry name" value="Znf_BED"/>
</dbReference>
<evidence type="ECO:0000256" key="2">
    <source>
        <dbReference type="ARBA" id="ARBA00022723"/>
    </source>
</evidence>
<evidence type="ECO:0000256" key="7">
    <source>
        <dbReference type="ARBA" id="ARBA00023242"/>
    </source>
</evidence>
<dbReference type="PANTHER" id="PTHR46481:SF10">
    <property type="entry name" value="ZINC FINGER BED DOMAIN-CONTAINING PROTEIN 39"/>
    <property type="match status" value="1"/>
</dbReference>
<dbReference type="RefSeq" id="XP_056688005.1">
    <property type="nucleotide sequence ID" value="XM_056832027.1"/>
</dbReference>
<evidence type="ECO:0000256" key="3">
    <source>
        <dbReference type="ARBA" id="ARBA00022771"/>
    </source>
</evidence>
<keyword evidence="3" id="KW-0863">Zinc-finger</keyword>